<evidence type="ECO:0000313" key="4">
    <source>
        <dbReference type="EMBL" id="GEN46056.1"/>
    </source>
</evidence>
<name>A0A511W4M2_9BACI</name>
<dbReference type="EMBL" id="BJYA01000012">
    <property type="protein sequence ID" value="GEN46056.1"/>
    <property type="molecule type" value="Genomic_DNA"/>
</dbReference>
<feature type="domain" description="N-acetyltransferase" evidence="3">
    <location>
        <begin position="1"/>
        <end position="150"/>
    </location>
</feature>
<dbReference type="OrthoDB" id="1821130at2"/>
<accession>A0A511W4M2</accession>
<dbReference type="PANTHER" id="PTHR43420">
    <property type="entry name" value="ACETYLTRANSFERASE"/>
    <property type="match status" value="1"/>
</dbReference>
<dbReference type="PROSITE" id="PS51186">
    <property type="entry name" value="GNAT"/>
    <property type="match status" value="1"/>
</dbReference>
<dbReference type="Gene3D" id="3.40.630.30">
    <property type="match status" value="1"/>
</dbReference>
<dbReference type="RefSeq" id="WP_146816517.1">
    <property type="nucleotide sequence ID" value="NZ_BJYA01000012.1"/>
</dbReference>
<dbReference type="CDD" id="cd04301">
    <property type="entry name" value="NAT_SF"/>
    <property type="match status" value="1"/>
</dbReference>
<dbReference type="AlphaFoldDB" id="A0A511W4M2"/>
<gene>
    <name evidence="4" type="ORF">AHA02nite_18320</name>
</gene>
<proteinExistence type="predicted"/>
<dbReference type="GO" id="GO:0016747">
    <property type="term" value="F:acyltransferase activity, transferring groups other than amino-acyl groups"/>
    <property type="evidence" value="ECO:0007669"/>
    <property type="project" value="InterPro"/>
</dbReference>
<dbReference type="InterPro" id="IPR050680">
    <property type="entry name" value="YpeA/RimI_acetyltransf"/>
</dbReference>
<sequence length="193" mass="22784">MFIRNYEPRDEEGWLRCRVLSFLNTAYYDNVLQHKEKYHNRSIEIVAEKGGEIVGLLDLELEQSERQVCTLRNGLGAMMWHIAVHPDYQREGVGKQLLQYAESQLKGQGYEYLEAWTRDDDWVNHWYENQGFQKANSYYQAFISGEQRHEFIGSKHSEVTVLSAFAHYMGHDESVINKFERVYECNGYVKTLK</sequence>
<reference evidence="4 5" key="1">
    <citation type="submission" date="2019-07" db="EMBL/GenBank/DDBJ databases">
        <title>Whole genome shotgun sequence of Alkalibacillus haloalkaliphilus NBRC 103110.</title>
        <authorList>
            <person name="Hosoyama A."/>
            <person name="Uohara A."/>
            <person name="Ohji S."/>
            <person name="Ichikawa N."/>
        </authorList>
    </citation>
    <scope>NUCLEOTIDE SEQUENCE [LARGE SCALE GENOMIC DNA]</scope>
    <source>
        <strain evidence="4 5">NBRC 103110</strain>
    </source>
</reference>
<evidence type="ECO:0000313" key="5">
    <source>
        <dbReference type="Proteomes" id="UP000321440"/>
    </source>
</evidence>
<evidence type="ECO:0000256" key="1">
    <source>
        <dbReference type="ARBA" id="ARBA00022679"/>
    </source>
</evidence>
<evidence type="ECO:0000256" key="2">
    <source>
        <dbReference type="ARBA" id="ARBA00023315"/>
    </source>
</evidence>
<dbReference type="InterPro" id="IPR000182">
    <property type="entry name" value="GNAT_dom"/>
</dbReference>
<dbReference type="InterPro" id="IPR016181">
    <property type="entry name" value="Acyl_CoA_acyltransferase"/>
</dbReference>
<protein>
    <submittedName>
        <fullName evidence="4">N-acetyltransferase</fullName>
    </submittedName>
</protein>
<dbReference type="Proteomes" id="UP000321440">
    <property type="component" value="Unassembled WGS sequence"/>
</dbReference>
<organism evidence="4 5">
    <name type="scientific">Alkalibacillus haloalkaliphilus</name>
    <dbReference type="NCBI Taxonomy" id="94136"/>
    <lineage>
        <taxon>Bacteria</taxon>
        <taxon>Bacillati</taxon>
        <taxon>Bacillota</taxon>
        <taxon>Bacilli</taxon>
        <taxon>Bacillales</taxon>
        <taxon>Bacillaceae</taxon>
        <taxon>Alkalibacillus</taxon>
    </lineage>
</organism>
<dbReference type="SUPFAM" id="SSF55729">
    <property type="entry name" value="Acyl-CoA N-acyltransferases (Nat)"/>
    <property type="match status" value="1"/>
</dbReference>
<keyword evidence="1 4" id="KW-0808">Transferase</keyword>
<dbReference type="Pfam" id="PF13508">
    <property type="entry name" value="Acetyltransf_7"/>
    <property type="match status" value="1"/>
</dbReference>
<comment type="caution">
    <text evidence="4">The sequence shown here is derived from an EMBL/GenBank/DDBJ whole genome shotgun (WGS) entry which is preliminary data.</text>
</comment>
<keyword evidence="2" id="KW-0012">Acyltransferase</keyword>
<evidence type="ECO:0000259" key="3">
    <source>
        <dbReference type="PROSITE" id="PS51186"/>
    </source>
</evidence>
<keyword evidence="5" id="KW-1185">Reference proteome</keyword>